<evidence type="ECO:0000256" key="1">
    <source>
        <dbReference type="SAM" id="Phobius"/>
    </source>
</evidence>
<evidence type="ECO:0000313" key="3">
    <source>
        <dbReference type="Proteomes" id="UP000249343"/>
    </source>
</evidence>
<dbReference type="Proteomes" id="UP000249343">
    <property type="component" value="Unassembled WGS sequence"/>
</dbReference>
<gene>
    <name evidence="2" type="ORF">DH96_00705</name>
</gene>
<organism evidence="2 3">
    <name type="scientific">Candidatus Phytoplasma oryzae</name>
    <dbReference type="NCBI Taxonomy" id="203274"/>
    <lineage>
        <taxon>Bacteria</taxon>
        <taxon>Bacillati</taxon>
        <taxon>Mycoplasmatota</taxon>
        <taxon>Mollicutes</taxon>
        <taxon>Acholeplasmatales</taxon>
        <taxon>Acholeplasmataceae</taxon>
        <taxon>Candidatus Phytoplasma</taxon>
        <taxon>16SrXI (Rice yellow dwarf group)</taxon>
    </lineage>
</organism>
<sequence length="77" mass="9579">MCKNYISFWIHNTFKINIKNIFIEKHIKKFSFPNLEKISLIYQIKIIFYFFDNSKILFSIINFSYLFKYSLYFFFSS</sequence>
<dbReference type="EMBL" id="JHUK01000001">
    <property type="protein sequence ID" value="RAM58053.1"/>
    <property type="molecule type" value="Genomic_DNA"/>
</dbReference>
<dbReference type="AlphaFoldDB" id="A0A328IM47"/>
<proteinExistence type="predicted"/>
<keyword evidence="1" id="KW-0812">Transmembrane</keyword>
<keyword evidence="1" id="KW-0472">Membrane</keyword>
<protein>
    <submittedName>
        <fullName evidence="2">Uncharacterized protein</fullName>
    </submittedName>
</protein>
<keyword evidence="3" id="KW-1185">Reference proteome</keyword>
<feature type="transmembrane region" description="Helical" evidence="1">
    <location>
        <begin position="56"/>
        <end position="75"/>
    </location>
</feature>
<name>A0A328IM47_9MOLU</name>
<accession>A0A328IM47</accession>
<keyword evidence="1" id="KW-1133">Transmembrane helix</keyword>
<reference evidence="2 3" key="1">
    <citation type="submission" date="2014-04" db="EMBL/GenBank/DDBJ databases">
        <title>Genome study of Napier grass stunt phytoplasma.</title>
        <authorList>
            <person name="Kawicha P."/>
            <person name="Dickinson M."/>
            <person name="Hodgetts J."/>
        </authorList>
    </citation>
    <scope>NUCLEOTIDE SEQUENCE [LARGE SCALE GENOMIC DNA]</scope>
    <source>
        <strain evidence="2 3">NGS-S10</strain>
    </source>
</reference>
<evidence type="ECO:0000313" key="2">
    <source>
        <dbReference type="EMBL" id="RAM58053.1"/>
    </source>
</evidence>
<comment type="caution">
    <text evidence="2">The sequence shown here is derived from an EMBL/GenBank/DDBJ whole genome shotgun (WGS) entry which is preliminary data.</text>
</comment>